<evidence type="ECO:0000256" key="4">
    <source>
        <dbReference type="SAM" id="Coils"/>
    </source>
</evidence>
<keyword evidence="2 4" id="KW-0175">Coiled coil</keyword>
<dbReference type="GO" id="GO:0060271">
    <property type="term" value="P:cilium assembly"/>
    <property type="evidence" value="ECO:0007669"/>
    <property type="project" value="TreeGrafter"/>
</dbReference>
<evidence type="ECO:0000259" key="5">
    <source>
        <dbReference type="Pfam" id="PF13870"/>
    </source>
</evidence>
<reference evidence="6" key="1">
    <citation type="submission" date="2020-06" db="EMBL/GenBank/DDBJ databases">
        <title>WGS assembly of Ceratodon purpureus strain R40.</title>
        <authorList>
            <person name="Carey S.B."/>
            <person name="Jenkins J."/>
            <person name="Shu S."/>
            <person name="Lovell J.T."/>
            <person name="Sreedasyam A."/>
            <person name="Maumus F."/>
            <person name="Tiley G.P."/>
            <person name="Fernandez-Pozo N."/>
            <person name="Barry K."/>
            <person name="Chen C."/>
            <person name="Wang M."/>
            <person name="Lipzen A."/>
            <person name="Daum C."/>
            <person name="Saski C.A."/>
            <person name="Payton A.C."/>
            <person name="Mcbreen J.C."/>
            <person name="Conrad R.E."/>
            <person name="Kollar L.M."/>
            <person name="Olsson S."/>
            <person name="Huttunen S."/>
            <person name="Landis J.B."/>
            <person name="Wickett N.J."/>
            <person name="Johnson M.G."/>
            <person name="Rensing S.A."/>
            <person name="Grimwood J."/>
            <person name="Schmutz J."/>
            <person name="Mcdaniel S.F."/>
        </authorList>
    </citation>
    <scope>NUCLEOTIDE SEQUENCE</scope>
    <source>
        <strain evidence="6">R40</strain>
    </source>
</reference>
<dbReference type="Proteomes" id="UP000822688">
    <property type="component" value="Chromosome 5"/>
</dbReference>
<dbReference type="GO" id="GO:0005930">
    <property type="term" value="C:axoneme"/>
    <property type="evidence" value="ECO:0007669"/>
    <property type="project" value="TreeGrafter"/>
</dbReference>
<comment type="subcellular location">
    <subcellularLocation>
        <location evidence="1">Cell projection</location>
        <location evidence="1">Cilium</location>
    </subcellularLocation>
</comment>
<feature type="domain" description="CCDC113/CCDC96 coiled-coil" evidence="5">
    <location>
        <begin position="17"/>
        <end position="189"/>
    </location>
</feature>
<keyword evidence="7" id="KW-1185">Reference proteome</keyword>
<gene>
    <name evidence="6" type="ORF">KC19_5G053200</name>
</gene>
<dbReference type="InterPro" id="IPR051885">
    <property type="entry name" value="CC_CF"/>
</dbReference>
<evidence type="ECO:0000256" key="3">
    <source>
        <dbReference type="ARBA" id="ARBA00023273"/>
    </source>
</evidence>
<dbReference type="GO" id="GO:0036064">
    <property type="term" value="C:ciliary basal body"/>
    <property type="evidence" value="ECO:0007669"/>
    <property type="project" value="TreeGrafter"/>
</dbReference>
<proteinExistence type="predicted"/>
<dbReference type="PANTHER" id="PTHR15654:SF1">
    <property type="entry name" value="COILED-COIL DOMAIN-CONTAINING PROTEIN 96"/>
    <property type="match status" value="1"/>
</dbReference>
<comment type="caution">
    <text evidence="6">The sequence shown here is derived from an EMBL/GenBank/DDBJ whole genome shotgun (WGS) entry which is preliminary data.</text>
</comment>
<feature type="coiled-coil region" evidence="4">
    <location>
        <begin position="127"/>
        <end position="194"/>
    </location>
</feature>
<organism evidence="6 7">
    <name type="scientific">Ceratodon purpureus</name>
    <name type="common">Fire moss</name>
    <name type="synonym">Dicranum purpureum</name>
    <dbReference type="NCBI Taxonomy" id="3225"/>
    <lineage>
        <taxon>Eukaryota</taxon>
        <taxon>Viridiplantae</taxon>
        <taxon>Streptophyta</taxon>
        <taxon>Embryophyta</taxon>
        <taxon>Bryophyta</taxon>
        <taxon>Bryophytina</taxon>
        <taxon>Bryopsida</taxon>
        <taxon>Dicranidae</taxon>
        <taxon>Pseudoditrichales</taxon>
        <taxon>Ditrichaceae</taxon>
        <taxon>Ceratodon</taxon>
    </lineage>
</organism>
<dbReference type="PANTHER" id="PTHR15654">
    <property type="entry name" value="COILED-COIL DOMAIN-CONTAINING PROTEIN 113-RELATED"/>
    <property type="match status" value="1"/>
</dbReference>
<evidence type="ECO:0000313" key="7">
    <source>
        <dbReference type="Proteomes" id="UP000822688"/>
    </source>
</evidence>
<name>A0A8T0HY38_CERPU</name>
<evidence type="ECO:0000256" key="2">
    <source>
        <dbReference type="ARBA" id="ARBA00023054"/>
    </source>
</evidence>
<dbReference type="EMBL" id="CM026425">
    <property type="protein sequence ID" value="KAG0576072.1"/>
    <property type="molecule type" value="Genomic_DNA"/>
</dbReference>
<dbReference type="InterPro" id="IPR025254">
    <property type="entry name" value="CCDC113/CCDC96_CC"/>
</dbReference>
<evidence type="ECO:0000313" key="6">
    <source>
        <dbReference type="EMBL" id="KAG0576072.1"/>
    </source>
</evidence>
<protein>
    <recommendedName>
        <fullName evidence="5">CCDC113/CCDC96 coiled-coil domain-containing protein</fullName>
    </recommendedName>
</protein>
<keyword evidence="3" id="KW-0966">Cell projection</keyword>
<sequence length="255" mass="29346">MSWGEQLEQQERDTVVEMQAVRIRGRQLKSQLAKLEYKLEMKDQLQLDTGNLHLVDYEQLKMENESLNAKIHLKNEALTTLKKKTQFLVHTLTHVREKLQFIVVGCQEDGEALANDDKTLHGSRIKLTKIKSSITAIRRKKESLQKNFVSVTSPIMLDDMDYQREDIEAEEKRVQAMKKRYQELNAKIDENKEKAYALGVIPKPTKKKASAKDPPLERGNLRWGIRREVLGQIVVGDMVDQMAEQMAAKSLCLST</sequence>
<accession>A0A8T0HY38</accession>
<dbReference type="AlphaFoldDB" id="A0A8T0HY38"/>
<dbReference type="Pfam" id="PF13870">
    <property type="entry name" value="CCDC113_CCDC96_CC"/>
    <property type="match status" value="1"/>
</dbReference>
<dbReference type="OrthoDB" id="10254794at2759"/>
<evidence type="ECO:0000256" key="1">
    <source>
        <dbReference type="ARBA" id="ARBA00004138"/>
    </source>
</evidence>